<dbReference type="Proteomes" id="UP001152604">
    <property type="component" value="Unassembled WGS sequence"/>
</dbReference>
<evidence type="ECO:0000313" key="3">
    <source>
        <dbReference type="Proteomes" id="UP001152604"/>
    </source>
</evidence>
<keyword evidence="3" id="KW-1185">Reference proteome</keyword>
<dbReference type="InterPro" id="IPR013830">
    <property type="entry name" value="SGNH_hydro"/>
</dbReference>
<accession>A0ABN8K3H0</accession>
<gene>
    <name evidence="2" type="ORF">MES4922_370043</name>
</gene>
<dbReference type="RefSeq" id="WP_254027031.1">
    <property type="nucleotide sequence ID" value="NZ_CAKXZS010000031.1"/>
</dbReference>
<dbReference type="EMBL" id="CAKXZS010000031">
    <property type="protein sequence ID" value="CAH2404799.1"/>
    <property type="molecule type" value="Genomic_DNA"/>
</dbReference>
<dbReference type="Gene3D" id="3.40.50.1110">
    <property type="entry name" value="SGNH hydrolase"/>
    <property type="match status" value="1"/>
</dbReference>
<dbReference type="InterPro" id="IPR036514">
    <property type="entry name" value="SGNH_hydro_sf"/>
</dbReference>
<proteinExistence type="predicted"/>
<protein>
    <submittedName>
        <fullName evidence="2">SGNH_hydro domain-containing protein</fullName>
    </submittedName>
</protein>
<evidence type="ECO:0000313" key="2">
    <source>
        <dbReference type="EMBL" id="CAH2404799.1"/>
    </source>
</evidence>
<dbReference type="Pfam" id="PF13472">
    <property type="entry name" value="Lipase_GDSL_2"/>
    <property type="match status" value="1"/>
</dbReference>
<reference evidence="2" key="1">
    <citation type="submission" date="2022-03" db="EMBL/GenBank/DDBJ databases">
        <authorList>
            <person name="Brunel B."/>
        </authorList>
    </citation>
    <scope>NUCLEOTIDE SEQUENCE</scope>
    <source>
        <strain evidence="2">STM4922sample</strain>
    </source>
</reference>
<feature type="domain" description="SGNH hydrolase-type esterase" evidence="1">
    <location>
        <begin position="709"/>
        <end position="887"/>
    </location>
</feature>
<dbReference type="SUPFAM" id="SSF52266">
    <property type="entry name" value="SGNH hydrolase"/>
    <property type="match status" value="1"/>
</dbReference>
<evidence type="ECO:0000259" key="1">
    <source>
        <dbReference type="Pfam" id="PF13472"/>
    </source>
</evidence>
<comment type="caution">
    <text evidence="2">The sequence shown here is derived from an EMBL/GenBank/DDBJ whole genome shotgun (WGS) entry which is preliminary data.</text>
</comment>
<sequence>MARPATAAVRLLTGEREPVRLATTANILLHGLQAIDSVPCEVGDRVLVKDQADQRQNGIYTVSEGQWFRAADARTARTLQKGTTVHTQVGSVNAGRVFEFSADEPVVGSDAITIGPFVPPDIAEVVEDVQSLRDATQMLKDATEASAGQAADSAASSVANAGQTAADVVTTAANLASAQAARDASLYGKGIFPTTTAAMGFGIVGSGAITAGAGGANGTFDLAFTGGAGSGAAGRFVVAGGALSQILITAPGSYTVAPNFSFAASAGLAGAAASVILGTNAAVGEYFWTEISTGVLGLYNVTAGPAATDTGIRAATSALLSSIDTIAMLEGLSVLTAKLTEAAGSVSPSVYRSYSFVAGDTIEHVVVARAAERGSLQLIHAAAGAAYTANFDLEQGVVASSSGANIVSASITDLGSGWYECKAVVLVAANVTNNVQARMSASGALPYAADGVSGMYIRSIVLRKQGLTANLFPSSHPANAAFTKQSVTVTSTTSPNEPALVSLPPIVDDLDVLVRGRMTASKVVEPAVSGSPSIYQAKSVVLGDLIVWEVIAKRAERKRLNLFSNSAALIDCTFDLELGTVAQAGAAVTGSSCIALGNGWFRCRVQANASASASSNWQHRIFKDTGTHPYVGDGVSGLYIQRSSFSLNGGANILGSAENLSSVGWTKSAGLTVVADAALYLGLVADPTAIGRDPYDDGSAALVGKKWAALGSSITIGAYYAPLLAEQTGMILTNLGVSGSALGLSTTAYPSHGMSNRIVDIPVDTELVTLEPGPNAFGAQETPLGAFGDTTYATHYGSLWAACVAIRARAPNAKIVMIGTFSGGPGHATHRIGRVNGQGNTMDQFFEAERYVAHALGIPFIDISQSGMGYLMSTLYMSDELHPNAAGSLRHATYDAECLREMARRGLFGA</sequence>
<dbReference type="CDD" id="cd00229">
    <property type="entry name" value="SGNH_hydrolase"/>
    <property type="match status" value="1"/>
</dbReference>
<organism evidence="2 3">
    <name type="scientific">Mesorhizobium ventifaucium</name>
    <dbReference type="NCBI Taxonomy" id="666020"/>
    <lineage>
        <taxon>Bacteria</taxon>
        <taxon>Pseudomonadati</taxon>
        <taxon>Pseudomonadota</taxon>
        <taxon>Alphaproteobacteria</taxon>
        <taxon>Hyphomicrobiales</taxon>
        <taxon>Phyllobacteriaceae</taxon>
        <taxon>Mesorhizobium</taxon>
    </lineage>
</organism>
<name>A0ABN8K3H0_9HYPH</name>